<keyword evidence="8 14" id="KW-0067">ATP-binding</keyword>
<evidence type="ECO:0000256" key="7">
    <source>
        <dbReference type="ARBA" id="ARBA00022741"/>
    </source>
</evidence>
<accession>A0A7V4E311</accession>
<dbReference type="GO" id="GO:0008763">
    <property type="term" value="F:UDP-N-acetylmuramate-L-alanine ligase activity"/>
    <property type="evidence" value="ECO:0007669"/>
    <property type="project" value="UniProtKB-UniRule"/>
</dbReference>
<dbReference type="InterPro" id="IPR005758">
    <property type="entry name" value="UDP-N-AcMur_Ala_ligase_MurC"/>
</dbReference>
<evidence type="ECO:0000256" key="13">
    <source>
        <dbReference type="ARBA" id="ARBA00047833"/>
    </source>
</evidence>
<keyword evidence="9 14" id="KW-0133">Cell shape</keyword>
<evidence type="ECO:0000256" key="6">
    <source>
        <dbReference type="ARBA" id="ARBA00022618"/>
    </source>
</evidence>
<sequence length="465" mass="52359">MKKSSLTFVKKRWQIKKIHLIGIGGSGMSGLALVLKNLGFEISGSDINKTALTEFLHKKGIKVYYGHSEKNVKNAELVIYSSAIPPSNPELVCAKNLGIPVIPRAEMLGELMRIKYSIAVSGTHGKTTTTSLIAHILELAKKDPTVIIGGRILSMNSGAKLGKGDYLVCEADESDKSFLMLFPTVAVVTNIEPEHLDHYADLTSLKNAFLEFLNKVPFFGFCVINEDDNNLKEIKNLIKRKVLSFGFSNEADYQIKNVKLHKDFSFFEIFKENKKLISIKISLLGIHNVFNAAAAAVVACELGIKKTKIKKALENFEGIERRLEKKGEKNGVIFYDDYAHHPTEIKMTLKALRQKYPTNRIFAIFQPHRYTRTFYLWESFGGVFMEADIIVITDIYPANEAPIPGVSGKLIYEAVISKEKDKEIYYFETFEEIFRLITKKAQRGDVIITLGAGNIKELCEKFLKK</sequence>
<dbReference type="Pfam" id="PF08245">
    <property type="entry name" value="Mur_ligase_M"/>
    <property type="match status" value="1"/>
</dbReference>
<dbReference type="InterPro" id="IPR013221">
    <property type="entry name" value="Mur_ligase_cen"/>
</dbReference>
<dbReference type="Gene3D" id="3.40.50.720">
    <property type="entry name" value="NAD(P)-binding Rossmann-like Domain"/>
    <property type="match status" value="1"/>
</dbReference>
<evidence type="ECO:0000256" key="3">
    <source>
        <dbReference type="ARBA" id="ARBA00012211"/>
    </source>
</evidence>
<evidence type="ECO:0000313" key="18">
    <source>
        <dbReference type="EMBL" id="HGK63871.1"/>
    </source>
</evidence>
<dbReference type="Pfam" id="PF02875">
    <property type="entry name" value="Mur_ligase_C"/>
    <property type="match status" value="1"/>
</dbReference>
<comment type="function">
    <text evidence="14">Cell wall formation.</text>
</comment>
<reference evidence="18" key="1">
    <citation type="journal article" date="2020" name="mSystems">
        <title>Genome- and Community-Level Interaction Insights into Carbon Utilization and Element Cycling Functions of Hydrothermarchaeota in Hydrothermal Sediment.</title>
        <authorList>
            <person name="Zhou Z."/>
            <person name="Liu Y."/>
            <person name="Xu W."/>
            <person name="Pan J."/>
            <person name="Luo Z.H."/>
            <person name="Li M."/>
        </authorList>
    </citation>
    <scope>NUCLEOTIDE SEQUENCE [LARGE SCALE GENOMIC DNA]</scope>
    <source>
        <strain evidence="18">SpSt-697</strain>
    </source>
</reference>
<keyword evidence="4 14" id="KW-0963">Cytoplasm</keyword>
<dbReference type="Gene3D" id="3.90.190.20">
    <property type="entry name" value="Mur ligase, C-terminal domain"/>
    <property type="match status" value="1"/>
</dbReference>
<dbReference type="InterPro" id="IPR004101">
    <property type="entry name" value="Mur_ligase_C"/>
</dbReference>
<evidence type="ECO:0000256" key="14">
    <source>
        <dbReference type="HAMAP-Rule" id="MF_00046"/>
    </source>
</evidence>
<dbReference type="SUPFAM" id="SSF53244">
    <property type="entry name" value="MurD-like peptide ligases, peptide-binding domain"/>
    <property type="match status" value="1"/>
</dbReference>
<evidence type="ECO:0000256" key="2">
    <source>
        <dbReference type="ARBA" id="ARBA00004752"/>
    </source>
</evidence>
<keyword evidence="11 14" id="KW-0131">Cell cycle</keyword>
<dbReference type="Pfam" id="PF01225">
    <property type="entry name" value="Mur_ligase"/>
    <property type="match status" value="1"/>
</dbReference>
<evidence type="ECO:0000256" key="12">
    <source>
        <dbReference type="ARBA" id="ARBA00023316"/>
    </source>
</evidence>
<dbReference type="GO" id="GO:0005737">
    <property type="term" value="C:cytoplasm"/>
    <property type="evidence" value="ECO:0007669"/>
    <property type="project" value="UniProtKB-SubCell"/>
</dbReference>
<dbReference type="InterPro" id="IPR036615">
    <property type="entry name" value="Mur_ligase_C_dom_sf"/>
</dbReference>
<dbReference type="GO" id="GO:0005524">
    <property type="term" value="F:ATP binding"/>
    <property type="evidence" value="ECO:0007669"/>
    <property type="project" value="UniProtKB-UniRule"/>
</dbReference>
<evidence type="ECO:0000256" key="9">
    <source>
        <dbReference type="ARBA" id="ARBA00022960"/>
    </source>
</evidence>
<comment type="pathway">
    <text evidence="2 14">Cell wall biogenesis; peptidoglycan biosynthesis.</text>
</comment>
<name>A0A7V4E311_UNCW3</name>
<dbReference type="GO" id="GO:0009252">
    <property type="term" value="P:peptidoglycan biosynthetic process"/>
    <property type="evidence" value="ECO:0007669"/>
    <property type="project" value="UniProtKB-UniRule"/>
</dbReference>
<evidence type="ECO:0000259" key="15">
    <source>
        <dbReference type="Pfam" id="PF01225"/>
    </source>
</evidence>
<dbReference type="SUPFAM" id="SSF51984">
    <property type="entry name" value="MurCD N-terminal domain"/>
    <property type="match status" value="1"/>
</dbReference>
<evidence type="ECO:0000256" key="1">
    <source>
        <dbReference type="ARBA" id="ARBA00004496"/>
    </source>
</evidence>
<dbReference type="HAMAP" id="MF_00046">
    <property type="entry name" value="MurC"/>
    <property type="match status" value="1"/>
</dbReference>
<proteinExistence type="inferred from homology"/>
<comment type="subcellular location">
    <subcellularLocation>
        <location evidence="1 14">Cytoplasm</location>
    </subcellularLocation>
</comment>
<dbReference type="SUPFAM" id="SSF53623">
    <property type="entry name" value="MurD-like peptide ligases, catalytic domain"/>
    <property type="match status" value="1"/>
</dbReference>
<gene>
    <name evidence="14" type="primary">murC</name>
    <name evidence="18" type="ORF">ENU74_04705</name>
</gene>
<keyword evidence="6 14" id="KW-0132">Cell division</keyword>
<dbReference type="InterPro" id="IPR050061">
    <property type="entry name" value="MurCDEF_pg_biosynth"/>
</dbReference>
<organism evidence="18">
    <name type="scientific">candidate division WOR-3 bacterium</name>
    <dbReference type="NCBI Taxonomy" id="2052148"/>
    <lineage>
        <taxon>Bacteria</taxon>
        <taxon>Bacteria division WOR-3</taxon>
    </lineage>
</organism>
<dbReference type="AlphaFoldDB" id="A0A7V4E311"/>
<dbReference type="Gene3D" id="3.40.1190.10">
    <property type="entry name" value="Mur-like, catalytic domain"/>
    <property type="match status" value="1"/>
</dbReference>
<evidence type="ECO:0000256" key="8">
    <source>
        <dbReference type="ARBA" id="ARBA00022840"/>
    </source>
</evidence>
<dbReference type="InterPro" id="IPR036565">
    <property type="entry name" value="Mur-like_cat_sf"/>
</dbReference>
<dbReference type="EMBL" id="DTDR01000120">
    <property type="protein sequence ID" value="HGK63871.1"/>
    <property type="molecule type" value="Genomic_DNA"/>
</dbReference>
<feature type="domain" description="Mur ligase C-terminal" evidence="16">
    <location>
        <begin position="321"/>
        <end position="453"/>
    </location>
</feature>
<comment type="catalytic activity">
    <reaction evidence="13 14">
        <text>UDP-N-acetyl-alpha-D-muramate + L-alanine + ATP = UDP-N-acetyl-alpha-D-muramoyl-L-alanine + ADP + phosphate + H(+)</text>
        <dbReference type="Rhea" id="RHEA:23372"/>
        <dbReference type="ChEBI" id="CHEBI:15378"/>
        <dbReference type="ChEBI" id="CHEBI:30616"/>
        <dbReference type="ChEBI" id="CHEBI:43474"/>
        <dbReference type="ChEBI" id="CHEBI:57972"/>
        <dbReference type="ChEBI" id="CHEBI:70757"/>
        <dbReference type="ChEBI" id="CHEBI:83898"/>
        <dbReference type="ChEBI" id="CHEBI:456216"/>
        <dbReference type="EC" id="6.3.2.8"/>
    </reaction>
</comment>
<evidence type="ECO:0000259" key="16">
    <source>
        <dbReference type="Pfam" id="PF02875"/>
    </source>
</evidence>
<keyword evidence="10 14" id="KW-0573">Peptidoglycan synthesis</keyword>
<protein>
    <recommendedName>
        <fullName evidence="3 14">UDP-N-acetylmuramate--L-alanine ligase</fullName>
        <ecNumber evidence="3 14">6.3.2.8</ecNumber>
    </recommendedName>
    <alternativeName>
        <fullName evidence="14">UDP-N-acetylmuramoyl-L-alanine synthetase</fullName>
    </alternativeName>
</protein>
<keyword evidence="12 14" id="KW-0961">Cell wall biogenesis/degradation</keyword>
<dbReference type="InterPro" id="IPR000713">
    <property type="entry name" value="Mur_ligase_N"/>
</dbReference>
<dbReference type="PANTHER" id="PTHR43445:SF3">
    <property type="entry name" value="UDP-N-ACETYLMURAMATE--L-ALANINE LIGASE"/>
    <property type="match status" value="1"/>
</dbReference>
<feature type="domain" description="Mur ligase N-terminal catalytic" evidence="15">
    <location>
        <begin position="17"/>
        <end position="116"/>
    </location>
</feature>
<dbReference type="EC" id="6.3.2.8" evidence="3 14"/>
<dbReference type="GO" id="GO:0008360">
    <property type="term" value="P:regulation of cell shape"/>
    <property type="evidence" value="ECO:0007669"/>
    <property type="project" value="UniProtKB-KW"/>
</dbReference>
<evidence type="ECO:0000256" key="10">
    <source>
        <dbReference type="ARBA" id="ARBA00022984"/>
    </source>
</evidence>
<evidence type="ECO:0000256" key="11">
    <source>
        <dbReference type="ARBA" id="ARBA00023306"/>
    </source>
</evidence>
<keyword evidence="5 14" id="KW-0436">Ligase</keyword>
<evidence type="ECO:0000256" key="4">
    <source>
        <dbReference type="ARBA" id="ARBA00022490"/>
    </source>
</evidence>
<dbReference type="NCBIfam" id="TIGR01082">
    <property type="entry name" value="murC"/>
    <property type="match status" value="1"/>
</dbReference>
<keyword evidence="7 14" id="KW-0547">Nucleotide-binding</keyword>
<feature type="binding site" evidence="14">
    <location>
        <begin position="122"/>
        <end position="128"/>
    </location>
    <ligand>
        <name>ATP</name>
        <dbReference type="ChEBI" id="CHEBI:30616"/>
    </ligand>
</feature>
<dbReference type="PANTHER" id="PTHR43445">
    <property type="entry name" value="UDP-N-ACETYLMURAMATE--L-ALANINE LIGASE-RELATED"/>
    <property type="match status" value="1"/>
</dbReference>
<dbReference type="GO" id="GO:0071555">
    <property type="term" value="P:cell wall organization"/>
    <property type="evidence" value="ECO:0007669"/>
    <property type="project" value="UniProtKB-KW"/>
</dbReference>
<feature type="domain" description="Mur ligase central" evidence="17">
    <location>
        <begin position="120"/>
        <end position="299"/>
    </location>
</feature>
<comment type="similarity">
    <text evidence="14">Belongs to the MurCDEF family.</text>
</comment>
<evidence type="ECO:0000259" key="17">
    <source>
        <dbReference type="Pfam" id="PF08245"/>
    </source>
</evidence>
<comment type="caution">
    <text evidence="18">The sequence shown here is derived from an EMBL/GenBank/DDBJ whole genome shotgun (WGS) entry which is preliminary data.</text>
</comment>
<evidence type="ECO:0000256" key="5">
    <source>
        <dbReference type="ARBA" id="ARBA00022598"/>
    </source>
</evidence>
<dbReference type="GO" id="GO:0051301">
    <property type="term" value="P:cell division"/>
    <property type="evidence" value="ECO:0007669"/>
    <property type="project" value="UniProtKB-KW"/>
</dbReference>
<dbReference type="UniPathway" id="UPA00219"/>